<keyword evidence="3" id="KW-1185">Reference proteome</keyword>
<evidence type="ECO:0000313" key="2">
    <source>
        <dbReference type="EMBL" id="KAF7637131.1"/>
    </source>
</evidence>
<evidence type="ECO:0000313" key="3">
    <source>
        <dbReference type="Proteomes" id="UP000605970"/>
    </source>
</evidence>
<feature type="compositionally biased region" description="Low complexity" evidence="1">
    <location>
        <begin position="228"/>
        <end position="245"/>
    </location>
</feature>
<name>A0A8S9ZVX6_9BILA</name>
<comment type="caution">
    <text evidence="2">The sequence shown here is derived from an EMBL/GenBank/DDBJ whole genome shotgun (WGS) entry which is preliminary data.</text>
</comment>
<feature type="region of interest" description="Disordered" evidence="1">
    <location>
        <begin position="185"/>
        <end position="248"/>
    </location>
</feature>
<organism evidence="2 3">
    <name type="scientific">Meloidogyne graminicola</name>
    <dbReference type="NCBI Taxonomy" id="189291"/>
    <lineage>
        <taxon>Eukaryota</taxon>
        <taxon>Metazoa</taxon>
        <taxon>Ecdysozoa</taxon>
        <taxon>Nematoda</taxon>
        <taxon>Chromadorea</taxon>
        <taxon>Rhabditida</taxon>
        <taxon>Tylenchina</taxon>
        <taxon>Tylenchomorpha</taxon>
        <taxon>Tylenchoidea</taxon>
        <taxon>Meloidogynidae</taxon>
        <taxon>Meloidogyninae</taxon>
        <taxon>Meloidogyne</taxon>
    </lineage>
</organism>
<gene>
    <name evidence="2" type="ORF">Mgra_00003519</name>
</gene>
<accession>A0A8S9ZVX6</accession>
<protein>
    <submittedName>
        <fullName evidence="2">Uncharacterized protein</fullName>
    </submittedName>
</protein>
<dbReference type="EMBL" id="JABEBT010000023">
    <property type="protein sequence ID" value="KAF7637131.1"/>
    <property type="molecule type" value="Genomic_DNA"/>
</dbReference>
<dbReference type="OrthoDB" id="5878011at2759"/>
<evidence type="ECO:0000256" key="1">
    <source>
        <dbReference type="SAM" id="MobiDB-lite"/>
    </source>
</evidence>
<proteinExistence type="predicted"/>
<reference evidence="2" key="1">
    <citation type="journal article" date="2020" name="Ecol. Evol.">
        <title>Genome structure and content of the rice root-knot nematode (Meloidogyne graminicola).</title>
        <authorList>
            <person name="Phan N.T."/>
            <person name="Danchin E.G.J."/>
            <person name="Klopp C."/>
            <person name="Perfus-Barbeoch L."/>
            <person name="Kozlowski D.K."/>
            <person name="Koutsovoulos G.D."/>
            <person name="Lopez-Roques C."/>
            <person name="Bouchez O."/>
            <person name="Zahm M."/>
            <person name="Besnard G."/>
            <person name="Bellafiore S."/>
        </authorList>
    </citation>
    <scope>NUCLEOTIDE SEQUENCE</scope>
    <source>
        <strain evidence="2">VN-18</strain>
    </source>
</reference>
<dbReference type="Proteomes" id="UP000605970">
    <property type="component" value="Unassembled WGS sequence"/>
</dbReference>
<dbReference type="AlphaFoldDB" id="A0A8S9ZVX6"/>
<sequence>MDQSKSSPLRISYNIDIQTNGAKEGLRISTGIISGQMGGTLGVNNNSSWPSVFSPMPSSLVIPSLSLTDKSVTESCRNIKEQSNEQSKILSPLVLSPPGIDEDHKQQNNNISYFPDSSTNKIDCCTSPIIFDSTTTTTSLEIFRPESASSSNVDFYQLPKPPLSRGMIREPPVMLIPARGEEYEYNEKSETHFPSEGANPLRPSKSPPLQQKSVHWGESVCIQPSPLPSTSTTPSSESLPSSSNSFHCSQRFPIQMGETNPFQKELLIPSSNLREFSDSNQTITSPTIIRRQRQEHNELLRNPLLEKDRNCPPRPPKAWLNKNTQSENEVCENSAPPLPPKPEHLQRNETNIKQQYFHQRSQSIDDKLNLLQSQQHILRNVNSSNDLVKLYQTRDCLGRIVNCIYFATLI</sequence>